<name>A0A2V1D9J4_9PLEO</name>
<gene>
    <name evidence="2" type="ORF">DM02DRAFT_601905</name>
</gene>
<dbReference type="EMBL" id="KZ805520">
    <property type="protein sequence ID" value="PVH94807.1"/>
    <property type="molecule type" value="Genomic_DNA"/>
</dbReference>
<dbReference type="Proteomes" id="UP000244855">
    <property type="component" value="Unassembled WGS sequence"/>
</dbReference>
<sequence>MAFQATGIWSLIGLGAFTSKLLIAAFSQPLMVRIVFLSQDSTFRMGEGDINASIKGLFHDGECEWLCDRYQLGKRQEGISRSAIHVTLRHRNHRCDDPYGNAAIRDLCRKLVGKHTTRDYTSRVVPEWERSYMTDNDKTFGSCLILMQLKDFHDNFPKMSAQGGSESRDWV</sequence>
<evidence type="ECO:0000256" key="1">
    <source>
        <dbReference type="SAM" id="Phobius"/>
    </source>
</evidence>
<dbReference type="OrthoDB" id="5089221at2759"/>
<evidence type="ECO:0000313" key="3">
    <source>
        <dbReference type="Proteomes" id="UP000244855"/>
    </source>
</evidence>
<evidence type="ECO:0000313" key="2">
    <source>
        <dbReference type="EMBL" id="PVH94807.1"/>
    </source>
</evidence>
<feature type="transmembrane region" description="Helical" evidence="1">
    <location>
        <begin position="6"/>
        <end position="26"/>
    </location>
</feature>
<keyword evidence="3" id="KW-1185">Reference proteome</keyword>
<keyword evidence="1" id="KW-0812">Transmembrane</keyword>
<organism evidence="2 3">
    <name type="scientific">Periconia macrospinosa</name>
    <dbReference type="NCBI Taxonomy" id="97972"/>
    <lineage>
        <taxon>Eukaryota</taxon>
        <taxon>Fungi</taxon>
        <taxon>Dikarya</taxon>
        <taxon>Ascomycota</taxon>
        <taxon>Pezizomycotina</taxon>
        <taxon>Dothideomycetes</taxon>
        <taxon>Pleosporomycetidae</taxon>
        <taxon>Pleosporales</taxon>
        <taxon>Massarineae</taxon>
        <taxon>Periconiaceae</taxon>
        <taxon>Periconia</taxon>
    </lineage>
</organism>
<reference evidence="2 3" key="1">
    <citation type="journal article" date="2018" name="Sci. Rep.">
        <title>Comparative genomics provides insights into the lifestyle and reveals functional heterogeneity of dark septate endophytic fungi.</title>
        <authorList>
            <person name="Knapp D.G."/>
            <person name="Nemeth J.B."/>
            <person name="Barry K."/>
            <person name="Hainaut M."/>
            <person name="Henrissat B."/>
            <person name="Johnson J."/>
            <person name="Kuo A."/>
            <person name="Lim J.H.P."/>
            <person name="Lipzen A."/>
            <person name="Nolan M."/>
            <person name="Ohm R.A."/>
            <person name="Tamas L."/>
            <person name="Grigoriev I.V."/>
            <person name="Spatafora J.W."/>
            <person name="Nagy L.G."/>
            <person name="Kovacs G.M."/>
        </authorList>
    </citation>
    <scope>NUCLEOTIDE SEQUENCE [LARGE SCALE GENOMIC DNA]</scope>
    <source>
        <strain evidence="2 3">DSE2036</strain>
    </source>
</reference>
<dbReference type="AlphaFoldDB" id="A0A2V1D9J4"/>
<keyword evidence="1" id="KW-0472">Membrane</keyword>
<keyword evidence="1" id="KW-1133">Transmembrane helix</keyword>
<accession>A0A2V1D9J4</accession>
<protein>
    <submittedName>
        <fullName evidence="2">Uncharacterized protein</fullName>
    </submittedName>
</protein>
<proteinExistence type="predicted"/>